<dbReference type="InterPro" id="IPR025857">
    <property type="entry name" value="MacB_PCD"/>
</dbReference>
<evidence type="ECO:0000259" key="7">
    <source>
        <dbReference type="Pfam" id="PF02687"/>
    </source>
</evidence>
<accession>A0A1C4E2N7</accession>
<gene>
    <name evidence="9" type="ORF">GA0116948_10749</name>
</gene>
<dbReference type="Pfam" id="PF12704">
    <property type="entry name" value="MacB_PCD"/>
    <property type="match status" value="1"/>
</dbReference>
<feature type="domain" description="ABC3 transporter permease C-terminal" evidence="7">
    <location>
        <begin position="284"/>
        <end position="395"/>
    </location>
</feature>
<feature type="domain" description="ABC3 transporter permease C-terminal" evidence="7">
    <location>
        <begin position="669"/>
        <end position="781"/>
    </location>
</feature>
<organism evidence="9 10">
    <name type="scientific">Chitinophaga costaii</name>
    <dbReference type="NCBI Taxonomy" id="1335309"/>
    <lineage>
        <taxon>Bacteria</taxon>
        <taxon>Pseudomonadati</taxon>
        <taxon>Bacteroidota</taxon>
        <taxon>Chitinophagia</taxon>
        <taxon>Chitinophagales</taxon>
        <taxon>Chitinophagaceae</taxon>
        <taxon>Chitinophaga</taxon>
    </lineage>
</organism>
<name>A0A1C4E2N7_9BACT</name>
<evidence type="ECO:0000313" key="10">
    <source>
        <dbReference type="Proteomes" id="UP000242818"/>
    </source>
</evidence>
<keyword evidence="4 6" id="KW-1133">Transmembrane helix</keyword>
<evidence type="ECO:0000256" key="2">
    <source>
        <dbReference type="ARBA" id="ARBA00022475"/>
    </source>
</evidence>
<proteinExistence type="predicted"/>
<protein>
    <submittedName>
        <fullName evidence="9">Duplicated orphan permease</fullName>
    </submittedName>
</protein>
<dbReference type="Proteomes" id="UP000242818">
    <property type="component" value="Unassembled WGS sequence"/>
</dbReference>
<evidence type="ECO:0000256" key="4">
    <source>
        <dbReference type="ARBA" id="ARBA00022989"/>
    </source>
</evidence>
<evidence type="ECO:0000256" key="6">
    <source>
        <dbReference type="SAM" id="Phobius"/>
    </source>
</evidence>
<reference evidence="9 10" key="1">
    <citation type="submission" date="2016-08" db="EMBL/GenBank/DDBJ databases">
        <authorList>
            <person name="Seilhamer J.J."/>
        </authorList>
    </citation>
    <scope>NUCLEOTIDE SEQUENCE [LARGE SCALE GENOMIC DNA]</scope>
    <source>
        <strain evidence="9 10">A37T2</strain>
    </source>
</reference>
<feature type="transmembrane region" description="Helical" evidence="6">
    <location>
        <begin position="668"/>
        <end position="689"/>
    </location>
</feature>
<feature type="domain" description="MacB-like periplasmic core" evidence="8">
    <location>
        <begin position="14"/>
        <end position="239"/>
    </location>
</feature>
<feature type="transmembrane region" description="Helical" evidence="6">
    <location>
        <begin position="717"/>
        <end position="737"/>
    </location>
</feature>
<feature type="transmembrane region" description="Helical" evidence="6">
    <location>
        <begin position="421"/>
        <end position="440"/>
    </location>
</feature>
<keyword evidence="5 6" id="KW-0472">Membrane</keyword>
<dbReference type="PANTHER" id="PTHR30572">
    <property type="entry name" value="MEMBRANE COMPONENT OF TRANSPORTER-RELATED"/>
    <property type="match status" value="1"/>
</dbReference>
<evidence type="ECO:0000256" key="1">
    <source>
        <dbReference type="ARBA" id="ARBA00004651"/>
    </source>
</evidence>
<dbReference type="PANTHER" id="PTHR30572:SF18">
    <property type="entry name" value="ABC-TYPE MACROLIDE FAMILY EXPORT SYSTEM PERMEASE COMPONENT 2"/>
    <property type="match status" value="1"/>
</dbReference>
<feature type="transmembrane region" description="Helical" evidence="6">
    <location>
        <begin position="12"/>
        <end position="34"/>
    </location>
</feature>
<evidence type="ECO:0000256" key="5">
    <source>
        <dbReference type="ARBA" id="ARBA00023136"/>
    </source>
</evidence>
<dbReference type="GO" id="GO:0022857">
    <property type="term" value="F:transmembrane transporter activity"/>
    <property type="evidence" value="ECO:0007669"/>
    <property type="project" value="TreeGrafter"/>
</dbReference>
<evidence type="ECO:0000313" key="9">
    <source>
        <dbReference type="EMBL" id="SCC37810.1"/>
    </source>
</evidence>
<dbReference type="AlphaFoldDB" id="A0A1C4E2N7"/>
<sequence>MMLRNLQRHKGAFAINLMSLSTGITCVLLIYLWINDELHFDKFHANDATLYQVIEKSTENGQVRMHESTQGPLAAAMEKDLPEVTTAATVLPLANFNITATIKTAEKSIKNYGLFATSNFFHIFSFKLLAGQPQQVLANENGMVVSAEIARSLFGSVENAMGKSVQWEMFGQPNSAVITGVLDKLPANNSMPFDFVINYASLLKGVGQNFKEWYNEGPHTYVQLRPGTDLKKFNAKIKDYLKRYSRGTLFSLQVRPYSSAYLYGHYENGVQSGGRIEYVHLFSLVAIFILIIACINFMNLSTARASRRLKEVGIKKAVGATRTTLVAQFMGEALFLTVLSLLIAIGLAAIFLPIFNQITGKQITVQLTASLVAWILATTLFTSLLAGSYPAFYLSGFHAVEVLKGKLMHRSWGELLARKGLVVFQFIVSLVLIIAVMVIYRQLAFVQSKNLGYDKAHLIQFDREGALMQSTPAFLTALKKIPGVINASCIEESVVAGVGGGSSTYDVSWPGKPNQANIDFVTRSLDIGLLETMGVQMKEGRTFSDQFGSDSAKVIINETAIKIMGLRNPLGTPIRMWGKTSTIVGVVKDFHITSLHEAIQPMIFRYNPKTTAVVMVRLATGQESQALPAIAALYKQYNPGYVFSYHFLDENYQAQYISEQRISLLSRYFAGLAILISCLGLFGLATFNAEVRTKEIGVRKALGASVSNVILLLIKDFLKLALIAMLVAFPLAWWAMHSWLNKFVYHIAIGPNLFILAAFTIVVITLLTVSYQSAKAALINPSRSLNEQ</sequence>
<dbReference type="STRING" id="1335309.GA0116948_10749"/>
<comment type="subcellular location">
    <subcellularLocation>
        <location evidence="1">Cell membrane</location>
        <topology evidence="1">Multi-pass membrane protein</topology>
    </subcellularLocation>
</comment>
<keyword evidence="10" id="KW-1185">Reference proteome</keyword>
<dbReference type="GO" id="GO:0005886">
    <property type="term" value="C:plasma membrane"/>
    <property type="evidence" value="ECO:0007669"/>
    <property type="project" value="UniProtKB-SubCell"/>
</dbReference>
<keyword evidence="3 6" id="KW-0812">Transmembrane</keyword>
<feature type="transmembrane region" description="Helical" evidence="6">
    <location>
        <begin position="374"/>
        <end position="400"/>
    </location>
</feature>
<dbReference type="Pfam" id="PF02687">
    <property type="entry name" value="FtsX"/>
    <property type="match status" value="2"/>
</dbReference>
<dbReference type="InterPro" id="IPR003838">
    <property type="entry name" value="ABC3_permease_C"/>
</dbReference>
<keyword evidence="2" id="KW-1003">Cell membrane</keyword>
<evidence type="ECO:0000259" key="8">
    <source>
        <dbReference type="Pfam" id="PF12704"/>
    </source>
</evidence>
<feature type="transmembrane region" description="Helical" evidence="6">
    <location>
        <begin position="278"/>
        <end position="300"/>
    </location>
</feature>
<dbReference type="InterPro" id="IPR050250">
    <property type="entry name" value="Macrolide_Exporter_MacB"/>
</dbReference>
<evidence type="ECO:0000256" key="3">
    <source>
        <dbReference type="ARBA" id="ARBA00022692"/>
    </source>
</evidence>
<feature type="transmembrane region" description="Helical" evidence="6">
    <location>
        <begin position="333"/>
        <end position="354"/>
    </location>
</feature>
<dbReference type="EMBL" id="FMAR01000007">
    <property type="protein sequence ID" value="SCC37810.1"/>
    <property type="molecule type" value="Genomic_DNA"/>
</dbReference>
<feature type="transmembrane region" description="Helical" evidence="6">
    <location>
        <begin position="743"/>
        <end position="769"/>
    </location>
</feature>